<evidence type="ECO:0008006" key="3">
    <source>
        <dbReference type="Google" id="ProtNLM"/>
    </source>
</evidence>
<comment type="caution">
    <text evidence="1">The sequence shown here is derived from an EMBL/GenBank/DDBJ whole genome shotgun (WGS) entry which is preliminary data.</text>
</comment>
<evidence type="ECO:0000313" key="2">
    <source>
        <dbReference type="Proteomes" id="UP001598130"/>
    </source>
</evidence>
<reference evidence="1 2" key="1">
    <citation type="submission" date="2022-09" db="EMBL/GenBank/DDBJ databases">
        <title>New species of Phenylobacterium.</title>
        <authorList>
            <person name="Mieszkin S."/>
        </authorList>
    </citation>
    <scope>NUCLEOTIDE SEQUENCE [LARGE SCALE GENOMIC DNA]</scope>
    <source>
        <strain evidence="1 2">HK31-G</strain>
    </source>
</reference>
<dbReference type="RefSeq" id="WP_377367329.1">
    <property type="nucleotide sequence ID" value="NZ_JAOTJD010000003.1"/>
</dbReference>
<accession>A0ABW6CJ99</accession>
<dbReference type="EMBL" id="JAOTJD010000003">
    <property type="protein sequence ID" value="MFD3262849.1"/>
    <property type="molecule type" value="Genomic_DNA"/>
</dbReference>
<evidence type="ECO:0000313" key="1">
    <source>
        <dbReference type="EMBL" id="MFD3262849.1"/>
    </source>
</evidence>
<protein>
    <recommendedName>
        <fullName evidence="3">Resolvase/invertase-type recombinase catalytic domain-containing protein</fullName>
    </recommendedName>
</protein>
<gene>
    <name evidence="1" type="ORF">OCL97_02590</name>
</gene>
<name>A0ABW6CJ99_9CAUL</name>
<sequence length="177" mass="19673">MRYGIIVEGPQSPSAEVQRLRLAQQACDVVVEEPAMTPDALRRLLRLIARLKPRDELAVHGLEVLGQTTGAVVHLLREVFRKGAVIVVAREAEEPMRFEPQPGLLALVDALADHEAGQTLPPVPRRRRGEAGRRMQLTAHQIDYARKLHAEGASPRAIGLLFQVPPDDIWQILDRQG</sequence>
<proteinExistence type="predicted"/>
<dbReference type="Proteomes" id="UP001598130">
    <property type="component" value="Unassembled WGS sequence"/>
</dbReference>
<keyword evidence="2" id="KW-1185">Reference proteome</keyword>
<organism evidence="1 2">
    <name type="scientific">Phenylobacterium ferrooxidans</name>
    <dbReference type="NCBI Taxonomy" id="2982689"/>
    <lineage>
        <taxon>Bacteria</taxon>
        <taxon>Pseudomonadati</taxon>
        <taxon>Pseudomonadota</taxon>
        <taxon>Alphaproteobacteria</taxon>
        <taxon>Caulobacterales</taxon>
        <taxon>Caulobacteraceae</taxon>
        <taxon>Phenylobacterium</taxon>
    </lineage>
</organism>